<dbReference type="Pfam" id="PF02383">
    <property type="entry name" value="Syja_N"/>
    <property type="match status" value="1"/>
</dbReference>
<protein>
    <submittedName>
        <fullName evidence="5">SacIy domain-containing protein</fullName>
    </submittedName>
</protein>
<comment type="subcellular location">
    <subcellularLocation>
        <location evidence="1">Endomembrane system</location>
    </subcellularLocation>
</comment>
<dbReference type="OrthoDB" id="405996at2759"/>
<dbReference type="InterPro" id="IPR002013">
    <property type="entry name" value="SAC_dom"/>
</dbReference>
<name>A0A0L0CTT6_PLAFA</name>
<dbReference type="EMBL" id="GG663882">
    <property type="protein sequence ID" value="KNC35631.1"/>
    <property type="molecule type" value="Genomic_DNA"/>
</dbReference>
<reference evidence="6" key="2">
    <citation type="submission" date="2015-07" db="EMBL/GenBank/DDBJ databases">
        <title>The genome sequence of Plasmodium falciparum RAJ116.</title>
        <authorList>
            <consortium name="The Broad Institute Genome Sequencing Platform"/>
            <person name="Volkman S.K."/>
            <person name="Neafsey D.E."/>
            <person name="Dash A.P."/>
            <person name="Chitnis C.E."/>
            <person name="Hartl D.L."/>
            <person name="Young S.K."/>
            <person name="Kodira C.D."/>
            <person name="Zeng Q."/>
            <person name="Koehrsen M."/>
            <person name="Godfrey P."/>
            <person name="Alvarado L."/>
            <person name="Berlin A."/>
            <person name="Borenstein D."/>
            <person name="Chen Z."/>
            <person name="Engels R."/>
            <person name="Freedman E."/>
            <person name="Gellesch M."/>
            <person name="Goldberg J."/>
            <person name="Griggs A."/>
            <person name="Gujja S."/>
            <person name="Heiman D."/>
            <person name="Hepburn T."/>
            <person name="Howarth C."/>
            <person name="Jen D."/>
            <person name="Larson L."/>
            <person name="Lewis B."/>
            <person name="Mehta T."/>
            <person name="Park D."/>
            <person name="Pearson M."/>
            <person name="Roberts A."/>
            <person name="Saif S."/>
            <person name="Shea T."/>
            <person name="Shenoy N."/>
            <person name="Sisk P."/>
            <person name="Stolte C."/>
            <person name="Sykes S."/>
            <person name="Walk T."/>
            <person name="White J."/>
            <person name="Yandava C."/>
            <person name="Wirth D.F."/>
            <person name="Nusbaum C."/>
            <person name="Birren B."/>
        </authorList>
    </citation>
    <scope>NUCLEOTIDE SEQUENCE [LARGE SCALE GENOMIC DNA]</scope>
    <source>
        <strain evidence="6">RAJ116</strain>
    </source>
</reference>
<dbReference type="GO" id="GO:0046856">
    <property type="term" value="P:phosphatidylinositol dephosphorylation"/>
    <property type="evidence" value="ECO:0007669"/>
    <property type="project" value="InterPro"/>
</dbReference>
<dbReference type="PANTHER" id="PTHR45738:SF5">
    <property type="entry name" value="POLYPHOSPHOINOSITIDE PHOSPHATASE"/>
    <property type="match status" value="1"/>
</dbReference>
<evidence type="ECO:0000313" key="5">
    <source>
        <dbReference type="EMBL" id="KNC35631.1"/>
    </source>
</evidence>
<dbReference type="Proteomes" id="UP000054566">
    <property type="component" value="Unassembled WGS sequence"/>
</dbReference>
<keyword evidence="2" id="KW-0378">Hydrolase</keyword>
<proteinExistence type="predicted"/>
<dbReference type="PROSITE" id="PS50275">
    <property type="entry name" value="SAC"/>
    <property type="match status" value="1"/>
</dbReference>
<reference evidence="6" key="1">
    <citation type="submission" date="2015-07" db="EMBL/GenBank/DDBJ databases">
        <title>Annotation of Plasmodium falciparum RAJ116.</title>
        <authorList>
            <consortium name="The Broad Institute Genome Sequencing Platform"/>
            <person name="Volkman S.K."/>
            <person name="Neafsey D.E."/>
            <person name="Dash A.P."/>
            <person name="Chitnis C.E."/>
            <person name="Hartl D.L."/>
            <person name="Young S.K."/>
            <person name="Zeng Q."/>
            <person name="Koehrsen M."/>
            <person name="Alvarado L."/>
            <person name="Berlin A."/>
            <person name="Borenstein D."/>
            <person name="Chapman S.B."/>
            <person name="Chen Z."/>
            <person name="Engels R."/>
            <person name="Freedman E."/>
            <person name="Gellesch M."/>
            <person name="Goldberg J."/>
            <person name="Griggs A."/>
            <person name="Gujja S."/>
            <person name="Heilman E.R."/>
            <person name="Heiman D.I."/>
            <person name="Howarth C."/>
            <person name="Jen D."/>
            <person name="Larson L."/>
            <person name="Mehta T."/>
            <person name="Neiman D."/>
            <person name="Park D."/>
            <person name="Pearson M."/>
            <person name="Roberts A."/>
            <person name="Saif S."/>
            <person name="Shea T."/>
            <person name="Shenoy N."/>
            <person name="Sisk P."/>
            <person name="Stolte C."/>
            <person name="Sykes S."/>
            <person name="Walk T."/>
            <person name="White J."/>
            <person name="Yandava C."/>
            <person name="Haas B."/>
            <person name="Henn M.R."/>
            <person name="Nusbaum C."/>
            <person name="Birren B."/>
        </authorList>
    </citation>
    <scope>NUCLEOTIDE SEQUENCE [LARGE SCALE GENOMIC DNA]</scope>
    <source>
        <strain evidence="6">RAJ116</strain>
    </source>
</reference>
<dbReference type="GO" id="GO:0012505">
    <property type="term" value="C:endomembrane system"/>
    <property type="evidence" value="ECO:0007669"/>
    <property type="project" value="UniProtKB-SubCell"/>
</dbReference>
<sequence length="235" mass="28523">MYARSLTCFRVYKIYSNKDGIFVIGINKKENVYQVTELKRRSKEIEIVDHFKLYMKRDYCNYIIRKRLEYICKCEGIFGCIRFLNYPYLYVLIKKEKVGILFDEHKIYNVKNILLIPFVEDIFDNYNEENELIDLFYNNTNHKYIYFSYTYNLTYSVQENYFIQKNYLKGGNVKYKNNPYMWNSYHSKYFIKQNIFLCLSIINGYFIQSKFLCSGKIIDISLVGRRSNKYAGTRF</sequence>
<evidence type="ECO:0000256" key="3">
    <source>
        <dbReference type="ARBA" id="ARBA00023136"/>
    </source>
</evidence>
<evidence type="ECO:0000256" key="1">
    <source>
        <dbReference type="ARBA" id="ARBA00004308"/>
    </source>
</evidence>
<feature type="domain" description="SAC" evidence="4">
    <location>
        <begin position="136"/>
        <end position="235"/>
    </location>
</feature>
<dbReference type="AlphaFoldDB" id="A0A0L0CTT6"/>
<evidence type="ECO:0000259" key="4">
    <source>
        <dbReference type="PROSITE" id="PS50275"/>
    </source>
</evidence>
<organism evidence="5 6">
    <name type="scientific">Plasmodium falciparum RAJ116</name>
    <dbReference type="NCBI Taxonomy" id="580058"/>
    <lineage>
        <taxon>Eukaryota</taxon>
        <taxon>Sar</taxon>
        <taxon>Alveolata</taxon>
        <taxon>Apicomplexa</taxon>
        <taxon>Aconoidasida</taxon>
        <taxon>Haemosporida</taxon>
        <taxon>Plasmodiidae</taxon>
        <taxon>Plasmodium</taxon>
        <taxon>Plasmodium (Laverania)</taxon>
    </lineage>
</organism>
<gene>
    <name evidence="5" type="ORF">PFLG_00501</name>
</gene>
<dbReference type="PANTHER" id="PTHR45738">
    <property type="entry name" value="POLYPHOSPHOINOSITIDE PHOSPHATASE"/>
    <property type="match status" value="1"/>
</dbReference>
<dbReference type="GO" id="GO:0043813">
    <property type="term" value="F:phosphatidylinositol-3,5-bisphosphate 5-phosphatase activity"/>
    <property type="evidence" value="ECO:0007669"/>
    <property type="project" value="InterPro"/>
</dbReference>
<dbReference type="InterPro" id="IPR043573">
    <property type="entry name" value="Fig4-like"/>
</dbReference>
<evidence type="ECO:0000256" key="2">
    <source>
        <dbReference type="ARBA" id="ARBA00022801"/>
    </source>
</evidence>
<accession>A0A0L0CTT6</accession>
<keyword evidence="3" id="KW-0472">Membrane</keyword>
<evidence type="ECO:0000313" key="6">
    <source>
        <dbReference type="Proteomes" id="UP000054566"/>
    </source>
</evidence>